<evidence type="ECO:0000256" key="3">
    <source>
        <dbReference type="ARBA" id="ARBA00022448"/>
    </source>
</evidence>
<dbReference type="CDD" id="cd17322">
    <property type="entry name" value="MFS_ARN_like"/>
    <property type="match status" value="1"/>
</dbReference>
<evidence type="ECO:0000256" key="4">
    <source>
        <dbReference type="ARBA" id="ARBA00022692"/>
    </source>
</evidence>
<accession>A0A0C7MS02</accession>
<evidence type="ECO:0000313" key="10">
    <source>
        <dbReference type="EMBL" id="CEP59999.1"/>
    </source>
</evidence>
<reference evidence="10 11" key="1">
    <citation type="submission" date="2014-12" db="EMBL/GenBank/DDBJ databases">
        <authorList>
            <person name="Neuveglise Cecile"/>
        </authorList>
    </citation>
    <scope>NUCLEOTIDE SEQUENCE [LARGE SCALE GENOMIC DNA]</scope>
    <source>
        <strain evidence="10 11">CBS 12615</strain>
    </source>
</reference>
<evidence type="ECO:0000313" key="11">
    <source>
        <dbReference type="Proteomes" id="UP000054304"/>
    </source>
</evidence>
<dbReference type="GO" id="GO:0015891">
    <property type="term" value="P:siderophore transport"/>
    <property type="evidence" value="ECO:0007669"/>
    <property type="project" value="EnsemblFungi"/>
</dbReference>
<feature type="transmembrane region" description="Helical" evidence="9">
    <location>
        <begin position="412"/>
        <end position="431"/>
    </location>
</feature>
<feature type="transmembrane region" description="Helical" evidence="9">
    <location>
        <begin position="346"/>
        <end position="368"/>
    </location>
</feature>
<dbReference type="HOGENOM" id="CLU_012970_2_1_1"/>
<dbReference type="GO" id="GO:0015343">
    <property type="term" value="F:siderophore-iron transmembrane transporter activity"/>
    <property type="evidence" value="ECO:0007669"/>
    <property type="project" value="EnsemblFungi"/>
</dbReference>
<dbReference type="InterPro" id="IPR011701">
    <property type="entry name" value="MFS"/>
</dbReference>
<dbReference type="AlphaFoldDB" id="A0A0C7MS02"/>
<feature type="compositionally biased region" description="Basic and acidic residues" evidence="8">
    <location>
        <begin position="1"/>
        <end position="13"/>
    </location>
</feature>
<keyword evidence="11" id="KW-1185">Reference proteome</keyword>
<dbReference type="PANTHER" id="PTHR23501">
    <property type="entry name" value="MAJOR FACILITATOR SUPERFAMILY"/>
    <property type="match status" value="1"/>
</dbReference>
<feature type="region of interest" description="Disordered" evidence="8">
    <location>
        <begin position="1"/>
        <end position="22"/>
    </location>
</feature>
<feature type="transmembrane region" description="Helical" evidence="9">
    <location>
        <begin position="277"/>
        <end position="297"/>
    </location>
</feature>
<dbReference type="OrthoDB" id="2241241at2759"/>
<dbReference type="PANTHER" id="PTHR23501:SF92">
    <property type="entry name" value="GLUTATHIONE EXCHANGER 1-RELATED"/>
    <property type="match status" value="1"/>
</dbReference>
<proteinExistence type="inferred from homology"/>
<dbReference type="Proteomes" id="UP000054304">
    <property type="component" value="Unassembled WGS sequence"/>
</dbReference>
<dbReference type="Pfam" id="PF07690">
    <property type="entry name" value="MFS_1"/>
    <property type="match status" value="1"/>
</dbReference>
<dbReference type="Gene3D" id="1.20.1250.20">
    <property type="entry name" value="MFS general substrate transporter like domains"/>
    <property type="match status" value="2"/>
</dbReference>
<sequence length="612" mass="68637">MGNEKPVDSESKHSSQQYHESDVGAAPQELGVPDKLQSTRYLVIRKTEILADQYNAWYYRVILLFCAFVCGYGYGLDGQLRYVYTSYAAGDFNEHSLISTIGVINSIIGAAGQLLYARLSDTFGRLTLFLTAVVFYVVGTIIQSQAYDIQRYAAGAVFYNLGYVGIILVLLLILSDFSSLKWRLLFQLVPTWPFIINTWISGNITEAANPEINWSWDIGMWAFIFPLSCVPLVLCMLHMRYKASKTPEWVALKDKQTFFQSHGFFNLLVELFWKLDVVGIFLLVVMLGCILAPLTLAGGYKSQWNNSHIIGPFVLGWVLVPILLYWEKAWARDPLVPYNLVKDRGVWAAMSISFLNYFIFSLAAGYLYPIMVVAVNESTKSATRISSLSSFVSVVWSPIFALFITRRRKLKPYIILGCSLWMLGMGLLYHYRGGSFAHGGIIGALVVWGIGSTMWTYPVNVSVQSATSHENMATVTGLTYTTYRIGGAVGSAVSGAIWTQILYKKLLKLLGDVEVATEAYASPYTFILEYAWGTPQREAVVEAYRYVQRYETLVALVFTAPLVIFGFCLRDPDLTDKVAHEDLEGDAQIAKNDSDLIVDWLKSKMGRSQSKE</sequence>
<feature type="transmembrane region" description="Helical" evidence="9">
    <location>
        <begin position="128"/>
        <end position="146"/>
    </location>
</feature>
<feature type="transmembrane region" description="Helical" evidence="9">
    <location>
        <begin position="152"/>
        <end position="175"/>
    </location>
</feature>
<evidence type="ECO:0000256" key="2">
    <source>
        <dbReference type="ARBA" id="ARBA00008335"/>
    </source>
</evidence>
<dbReference type="SUPFAM" id="SSF103473">
    <property type="entry name" value="MFS general substrate transporter"/>
    <property type="match status" value="1"/>
</dbReference>
<evidence type="ECO:0000256" key="8">
    <source>
        <dbReference type="SAM" id="MobiDB-lite"/>
    </source>
</evidence>
<keyword evidence="3" id="KW-0813">Transport</keyword>
<feature type="transmembrane region" description="Helical" evidence="9">
    <location>
        <begin position="437"/>
        <end position="457"/>
    </location>
</feature>
<dbReference type="InterPro" id="IPR036259">
    <property type="entry name" value="MFS_trans_sf"/>
</dbReference>
<evidence type="ECO:0000256" key="1">
    <source>
        <dbReference type="ARBA" id="ARBA00004127"/>
    </source>
</evidence>
<organism evidence="10 11">
    <name type="scientific">Lachancea lanzarotensis</name>
    <dbReference type="NCBI Taxonomy" id="1245769"/>
    <lineage>
        <taxon>Eukaryota</taxon>
        <taxon>Fungi</taxon>
        <taxon>Dikarya</taxon>
        <taxon>Ascomycota</taxon>
        <taxon>Saccharomycotina</taxon>
        <taxon>Saccharomycetes</taxon>
        <taxon>Saccharomycetales</taxon>
        <taxon>Saccharomycetaceae</taxon>
        <taxon>Lachancea</taxon>
    </lineage>
</organism>
<name>A0A0C7MS02_9SACH</name>
<evidence type="ECO:0000256" key="6">
    <source>
        <dbReference type="ARBA" id="ARBA00023065"/>
    </source>
</evidence>
<feature type="transmembrane region" description="Helical" evidence="9">
    <location>
        <begin position="388"/>
        <end position="405"/>
    </location>
</feature>
<dbReference type="EMBL" id="LN736360">
    <property type="protein sequence ID" value="CEP59999.1"/>
    <property type="molecule type" value="Genomic_DNA"/>
</dbReference>
<evidence type="ECO:0000256" key="5">
    <source>
        <dbReference type="ARBA" id="ARBA00022989"/>
    </source>
</evidence>
<comment type="subcellular location">
    <subcellularLocation>
        <location evidence="1">Endomembrane system</location>
        <topology evidence="1">Multi-pass membrane protein</topology>
    </subcellularLocation>
</comment>
<dbReference type="FunFam" id="1.20.1250.20:FF:000197">
    <property type="entry name" value="Siderophore iron transporter 1"/>
    <property type="match status" value="1"/>
</dbReference>
<dbReference type="RefSeq" id="XP_022626244.1">
    <property type="nucleotide sequence ID" value="XM_022774115.1"/>
</dbReference>
<evidence type="ECO:0000256" key="9">
    <source>
        <dbReference type="SAM" id="Phobius"/>
    </source>
</evidence>
<feature type="transmembrane region" description="Helical" evidence="9">
    <location>
        <begin position="57"/>
        <end position="76"/>
    </location>
</feature>
<feature type="transmembrane region" description="Helical" evidence="9">
    <location>
        <begin position="96"/>
        <end position="116"/>
    </location>
</feature>
<feature type="transmembrane region" description="Helical" evidence="9">
    <location>
        <begin position="309"/>
        <end position="326"/>
    </location>
</feature>
<keyword evidence="6" id="KW-0406">Ion transport</keyword>
<protein>
    <submittedName>
        <fullName evidence="10">LALA0S01e00716g1_1</fullName>
    </submittedName>
</protein>
<dbReference type="GeneID" id="34683369"/>
<dbReference type="GO" id="GO:0005774">
    <property type="term" value="C:vacuolar membrane"/>
    <property type="evidence" value="ECO:0007669"/>
    <property type="project" value="TreeGrafter"/>
</dbReference>
<gene>
    <name evidence="10" type="ORF">LALA0_S01e00716g</name>
</gene>
<dbReference type="GO" id="GO:0005886">
    <property type="term" value="C:plasma membrane"/>
    <property type="evidence" value="ECO:0007669"/>
    <property type="project" value="EnsemblFungi"/>
</dbReference>
<keyword evidence="4 9" id="KW-0812">Transmembrane</keyword>
<comment type="similarity">
    <text evidence="2">Belongs to the major facilitator superfamily.</text>
</comment>
<dbReference type="STRING" id="1245769.A0A0C7MS02"/>
<feature type="transmembrane region" description="Helical" evidence="9">
    <location>
        <begin position="220"/>
        <end position="239"/>
    </location>
</feature>
<dbReference type="GO" id="GO:0005768">
    <property type="term" value="C:endosome"/>
    <property type="evidence" value="ECO:0007669"/>
    <property type="project" value="EnsemblFungi"/>
</dbReference>
<keyword evidence="5 9" id="KW-1133">Transmembrane helix</keyword>
<keyword evidence="7 9" id="KW-0472">Membrane</keyword>
<evidence type="ECO:0000256" key="7">
    <source>
        <dbReference type="ARBA" id="ARBA00023136"/>
    </source>
</evidence>